<organism evidence="4 5">
    <name type="scientific">Fonsecaea nubica</name>
    <dbReference type="NCBI Taxonomy" id="856822"/>
    <lineage>
        <taxon>Eukaryota</taxon>
        <taxon>Fungi</taxon>
        <taxon>Dikarya</taxon>
        <taxon>Ascomycota</taxon>
        <taxon>Pezizomycotina</taxon>
        <taxon>Eurotiomycetes</taxon>
        <taxon>Chaetothyriomycetidae</taxon>
        <taxon>Chaetothyriales</taxon>
        <taxon>Herpotrichiellaceae</taxon>
        <taxon>Fonsecaea</taxon>
    </lineage>
</organism>
<keyword evidence="2" id="KW-0456">Lyase</keyword>
<proteinExistence type="inferred from homology"/>
<gene>
    <name evidence="4" type="ORF">AYO20_06226</name>
</gene>
<sequence length="178" mass="20446">MASRKVSFEGTIIQKLPVSKADGLTTMGKEWQALSEITYEWADSYDAKQWDRLEAIVAPHMTLDYTEQFGTKFDKIPRADFMKMTVRPDNLGGLLDCIHIVGGSKFEKHSDDKADGHHQIYVVYKRWTNMEKKEVEMETEGLLIMIHHYTKIDGVWKLCGTTPHTRLGNLRAGDIFRP</sequence>
<dbReference type="InterPro" id="IPR032710">
    <property type="entry name" value="NTF2-like_dom_sf"/>
</dbReference>
<comment type="caution">
    <text evidence="4">The sequence shown here is derived from an EMBL/GenBank/DDBJ whole genome shotgun (WGS) entry which is preliminary data.</text>
</comment>
<evidence type="ECO:0000256" key="1">
    <source>
        <dbReference type="ARBA" id="ARBA00008584"/>
    </source>
</evidence>
<evidence type="ECO:0000313" key="4">
    <source>
        <dbReference type="EMBL" id="OAL34596.1"/>
    </source>
</evidence>
<accession>A0A178CYN5</accession>
<comment type="similarity">
    <text evidence="1">Belongs to the scytalone dehydratase family.</text>
</comment>
<dbReference type="Gene3D" id="3.10.450.50">
    <property type="match status" value="1"/>
</dbReference>
<name>A0A178CYN5_9EURO</name>
<evidence type="ECO:0000259" key="3">
    <source>
        <dbReference type="Pfam" id="PF02982"/>
    </source>
</evidence>
<dbReference type="InterPro" id="IPR049884">
    <property type="entry name" value="Scytalone_dh"/>
</dbReference>
<dbReference type="RefSeq" id="XP_022499608.1">
    <property type="nucleotide sequence ID" value="XM_022644517.1"/>
</dbReference>
<reference evidence="4 5" key="1">
    <citation type="submission" date="2016-03" db="EMBL/GenBank/DDBJ databases">
        <title>The draft genome sequence of Fonsecaea nubica causative agent of cutaneous subcutaneous infection in human host.</title>
        <authorList>
            <person name="Costa F."/>
            <person name="Sybren D.H."/>
            <person name="Raittz R.T."/>
            <person name="Weiss V.A."/>
            <person name="Leao A.C."/>
            <person name="Gomes R."/>
            <person name="De Souza E.M."/>
            <person name="Pedrosa F.O."/>
            <person name="Steffens M.B."/>
            <person name="Bombassaro A."/>
            <person name="Tadra-Sfeir M.Z."/>
            <person name="Moreno L.F."/>
            <person name="Najafzadeh M.J."/>
            <person name="Felipe M.S."/>
            <person name="Teixeira M."/>
            <person name="Sun J."/>
            <person name="Xi L."/>
            <person name="Castro M.A."/>
            <person name="Vicente V.A."/>
        </authorList>
    </citation>
    <scope>NUCLEOTIDE SEQUENCE [LARGE SCALE GENOMIC DNA]</scope>
    <source>
        <strain evidence="4 5">CBS 269.64</strain>
    </source>
</reference>
<dbReference type="GO" id="GO:0016829">
    <property type="term" value="F:lyase activity"/>
    <property type="evidence" value="ECO:0007669"/>
    <property type="project" value="UniProtKB-KW"/>
</dbReference>
<dbReference type="GeneID" id="34589641"/>
<evidence type="ECO:0000313" key="5">
    <source>
        <dbReference type="Proteomes" id="UP000185904"/>
    </source>
</evidence>
<dbReference type="Proteomes" id="UP000185904">
    <property type="component" value="Unassembled WGS sequence"/>
</dbReference>
<protein>
    <recommendedName>
        <fullName evidence="3">Scytalone dehydratase-like domain-containing protein</fullName>
    </recommendedName>
</protein>
<dbReference type="SUPFAM" id="SSF54427">
    <property type="entry name" value="NTF2-like"/>
    <property type="match status" value="1"/>
</dbReference>
<feature type="domain" description="Scytalone dehydratase-like" evidence="3">
    <location>
        <begin position="30"/>
        <end position="177"/>
    </location>
</feature>
<dbReference type="AlphaFoldDB" id="A0A178CYN5"/>
<dbReference type="OrthoDB" id="5281072at2759"/>
<evidence type="ECO:0000256" key="2">
    <source>
        <dbReference type="ARBA" id="ARBA00023239"/>
    </source>
</evidence>
<dbReference type="Pfam" id="PF02982">
    <property type="entry name" value="Scytalone_dh"/>
    <property type="match status" value="1"/>
</dbReference>
<keyword evidence="5" id="KW-1185">Reference proteome</keyword>
<dbReference type="EMBL" id="LVCJ01000038">
    <property type="protein sequence ID" value="OAL34596.1"/>
    <property type="molecule type" value="Genomic_DNA"/>
</dbReference>